<comment type="caution">
    <text evidence="1">The sequence shown here is derived from an EMBL/GenBank/DDBJ whole genome shotgun (WGS) entry which is preliminary data.</text>
</comment>
<organism evidence="1 2">
    <name type="scientific">Flavivirga jejuensis</name>
    <dbReference type="NCBI Taxonomy" id="870487"/>
    <lineage>
        <taxon>Bacteria</taxon>
        <taxon>Pseudomonadati</taxon>
        <taxon>Bacteroidota</taxon>
        <taxon>Flavobacteriia</taxon>
        <taxon>Flavobacteriales</taxon>
        <taxon>Flavobacteriaceae</taxon>
        <taxon>Flavivirga</taxon>
    </lineage>
</organism>
<name>A0ABT8WUW0_9FLAO</name>
<dbReference type="Proteomes" id="UP001176806">
    <property type="component" value="Unassembled WGS sequence"/>
</dbReference>
<sequence>MELDKFSTLLFANFNGENLYEIDSFNKRGFSILENSKNGTKKLEFKIVEIKNLNKFLVKEKAIMLEN</sequence>
<reference evidence="1" key="1">
    <citation type="submission" date="2023-07" db="EMBL/GenBank/DDBJ databases">
        <title>Two novel species in the genus Flavivirga.</title>
        <authorList>
            <person name="Kwon K."/>
        </authorList>
    </citation>
    <scope>NUCLEOTIDE SEQUENCE</scope>
    <source>
        <strain evidence="1">KACC 14158</strain>
    </source>
</reference>
<keyword evidence="2" id="KW-1185">Reference proteome</keyword>
<evidence type="ECO:0000313" key="2">
    <source>
        <dbReference type="Proteomes" id="UP001176806"/>
    </source>
</evidence>
<proteinExistence type="predicted"/>
<dbReference type="RefSeq" id="WP_303304099.1">
    <property type="nucleotide sequence ID" value="NZ_BAABDA010000011.1"/>
</dbReference>
<accession>A0ABT8WUW0</accession>
<protein>
    <submittedName>
        <fullName evidence="1">Uncharacterized protein</fullName>
    </submittedName>
</protein>
<evidence type="ECO:0000313" key="1">
    <source>
        <dbReference type="EMBL" id="MDO5976779.1"/>
    </source>
</evidence>
<gene>
    <name evidence="1" type="ORF">Q4Q40_21475</name>
</gene>
<dbReference type="EMBL" id="JAUOEL010000009">
    <property type="protein sequence ID" value="MDO5976779.1"/>
    <property type="molecule type" value="Genomic_DNA"/>
</dbReference>